<dbReference type="AlphaFoldDB" id="A0A9P9GQQ1"/>
<gene>
    <name evidence="2" type="ORF">B0J15DRAFT_429136</name>
</gene>
<evidence type="ECO:0000313" key="3">
    <source>
        <dbReference type="Proteomes" id="UP000736672"/>
    </source>
</evidence>
<accession>A0A9P9GQQ1</accession>
<keyword evidence="1" id="KW-0732">Signal</keyword>
<dbReference type="EMBL" id="JAGTJS010000018">
    <property type="protein sequence ID" value="KAH7243978.1"/>
    <property type="molecule type" value="Genomic_DNA"/>
</dbReference>
<evidence type="ECO:0000313" key="2">
    <source>
        <dbReference type="EMBL" id="KAH7243978.1"/>
    </source>
</evidence>
<feature type="non-terminal residue" evidence="2">
    <location>
        <position position="139"/>
    </location>
</feature>
<dbReference type="Proteomes" id="UP000736672">
    <property type="component" value="Unassembled WGS sequence"/>
</dbReference>
<evidence type="ECO:0000256" key="1">
    <source>
        <dbReference type="SAM" id="SignalP"/>
    </source>
</evidence>
<dbReference type="OrthoDB" id="4662630at2759"/>
<sequence>MLLKHLFLGFLLGAMSIAALPQLEPEDVDLEVRDDEDLVARGGPKFCPPGQHSDKHGHCVCPDGQIKDGKFCKCPDGQIKVGKSCKCPGELIKKGDDCVCPDGQIKKGKFCKCPHGQIKEGNHCKCPDYEIKKGDHCVC</sequence>
<reference evidence="2" key="1">
    <citation type="journal article" date="2021" name="Nat. Commun.">
        <title>Genetic determinants of endophytism in the Arabidopsis root mycobiome.</title>
        <authorList>
            <person name="Mesny F."/>
            <person name="Miyauchi S."/>
            <person name="Thiergart T."/>
            <person name="Pickel B."/>
            <person name="Atanasova L."/>
            <person name="Karlsson M."/>
            <person name="Huettel B."/>
            <person name="Barry K.W."/>
            <person name="Haridas S."/>
            <person name="Chen C."/>
            <person name="Bauer D."/>
            <person name="Andreopoulos W."/>
            <person name="Pangilinan J."/>
            <person name="LaButti K."/>
            <person name="Riley R."/>
            <person name="Lipzen A."/>
            <person name="Clum A."/>
            <person name="Drula E."/>
            <person name="Henrissat B."/>
            <person name="Kohler A."/>
            <person name="Grigoriev I.V."/>
            <person name="Martin F.M."/>
            <person name="Hacquard S."/>
        </authorList>
    </citation>
    <scope>NUCLEOTIDE SEQUENCE</scope>
    <source>
        <strain evidence="2">FSSC 5 MPI-SDFR-AT-0091</strain>
    </source>
</reference>
<organism evidence="2 3">
    <name type="scientific">Fusarium solani</name>
    <name type="common">Filamentous fungus</name>
    <dbReference type="NCBI Taxonomy" id="169388"/>
    <lineage>
        <taxon>Eukaryota</taxon>
        <taxon>Fungi</taxon>
        <taxon>Dikarya</taxon>
        <taxon>Ascomycota</taxon>
        <taxon>Pezizomycotina</taxon>
        <taxon>Sordariomycetes</taxon>
        <taxon>Hypocreomycetidae</taxon>
        <taxon>Hypocreales</taxon>
        <taxon>Nectriaceae</taxon>
        <taxon>Fusarium</taxon>
        <taxon>Fusarium solani species complex</taxon>
    </lineage>
</organism>
<protein>
    <submittedName>
        <fullName evidence="2">Uncharacterized protein</fullName>
    </submittedName>
</protein>
<feature type="signal peptide" evidence="1">
    <location>
        <begin position="1"/>
        <end position="19"/>
    </location>
</feature>
<proteinExistence type="predicted"/>
<name>A0A9P9GQQ1_FUSSL</name>
<comment type="caution">
    <text evidence="2">The sequence shown here is derived from an EMBL/GenBank/DDBJ whole genome shotgun (WGS) entry which is preliminary data.</text>
</comment>
<keyword evidence="3" id="KW-1185">Reference proteome</keyword>
<feature type="chain" id="PRO_5040501411" evidence="1">
    <location>
        <begin position="20"/>
        <end position="139"/>
    </location>
</feature>